<dbReference type="Pfam" id="PF01012">
    <property type="entry name" value="ETF"/>
    <property type="match status" value="1"/>
</dbReference>
<dbReference type="SMART" id="SM00893">
    <property type="entry name" value="ETF"/>
    <property type="match status" value="1"/>
</dbReference>
<feature type="domain" description="Electron transfer flavoprotein alpha/beta-subunit N-terminal" evidence="3">
    <location>
        <begin position="60"/>
        <end position="231"/>
    </location>
</feature>
<dbReference type="InterPro" id="IPR014729">
    <property type="entry name" value="Rossmann-like_a/b/a_fold"/>
</dbReference>
<dbReference type="PANTHER" id="PTHR43153:SF1">
    <property type="entry name" value="ELECTRON TRANSFER FLAVOPROTEIN SUBUNIT ALPHA, MITOCHONDRIAL"/>
    <property type="match status" value="1"/>
</dbReference>
<proteinExistence type="inferred from homology"/>
<keyword evidence="2" id="KW-0813">Transport</keyword>
<reference evidence="4 5" key="1">
    <citation type="submission" date="2022-01" db="EMBL/GenBank/DDBJ databases">
        <authorList>
            <person name="Won M."/>
            <person name="Kim S.-J."/>
            <person name="Kwon S.-W."/>
        </authorList>
    </citation>
    <scope>NUCLEOTIDE SEQUENCE [LARGE SCALE GENOMIC DNA]</scope>
    <source>
        <strain evidence="4 5">KCTC 23505</strain>
    </source>
</reference>
<keyword evidence="2" id="KW-0249">Electron transport</keyword>
<dbReference type="Pfam" id="PF00766">
    <property type="entry name" value="ETF_alpha"/>
    <property type="match status" value="1"/>
</dbReference>
<comment type="similarity">
    <text evidence="1">Belongs to the ETF alpha-subunit/FixB family.</text>
</comment>
<comment type="caution">
    <text evidence="4">The sequence shown here is derived from an EMBL/GenBank/DDBJ whole genome shotgun (WGS) entry which is preliminary data.</text>
</comment>
<dbReference type="InterPro" id="IPR029035">
    <property type="entry name" value="DHS-like_NAD/FAD-binding_dom"/>
</dbReference>
<dbReference type="SUPFAM" id="SSF52402">
    <property type="entry name" value="Adenine nucleotide alpha hydrolases-like"/>
    <property type="match status" value="1"/>
</dbReference>
<evidence type="ECO:0000259" key="3">
    <source>
        <dbReference type="SMART" id="SM00893"/>
    </source>
</evidence>
<protein>
    <submittedName>
        <fullName evidence="4">Electron transfer flavoprotein subunit alpha/FixB family protein</fullName>
    </submittedName>
</protein>
<dbReference type="RefSeq" id="WP_235704967.1">
    <property type="nucleotide sequence ID" value="NZ_JAKGBZ010000028.1"/>
</dbReference>
<gene>
    <name evidence="4" type="ORF">L2A60_13560</name>
</gene>
<dbReference type="Proteomes" id="UP001521209">
    <property type="component" value="Unassembled WGS sequence"/>
</dbReference>
<evidence type="ECO:0000313" key="5">
    <source>
        <dbReference type="Proteomes" id="UP001521209"/>
    </source>
</evidence>
<keyword evidence="5" id="KW-1185">Reference proteome</keyword>
<sequence>MSRIRRDPRAALLAVTVATRPRLRIDRAHRGDGLRADPAPSAIAETPPRRIAIADPAYLVFAVADVPGGTLTRHDRQVLGAARLLDGGNQAAVVLVAPHTDEDVGALGADRTLPGARNVSYDPEGVAAAIAAAIAHHRPRHVLFPESADGGDLARRVAALLDEPLFDSVENLSARVAIRPATARRLEWRAAPSRLMTIAPDMIAPYRGSPHDAAPLDAPVPNPESRCILNAERVAVDAADIPLDEAALVIAAGNGVTDFAGFLELALALGATPGASRVVCDAGHLPRRLQVGASGTVLNADCYVAFGISGAPQHLQGIGQVEHVIAVNTDLHAAMIARAELAIVADAQAIMPALLDALESRR</sequence>
<evidence type="ECO:0000256" key="2">
    <source>
        <dbReference type="ARBA" id="ARBA00022982"/>
    </source>
</evidence>
<organism evidence="4 5">
    <name type="scientific">Acidiphilium iwatense</name>
    <dbReference type="NCBI Taxonomy" id="768198"/>
    <lineage>
        <taxon>Bacteria</taxon>
        <taxon>Pseudomonadati</taxon>
        <taxon>Pseudomonadota</taxon>
        <taxon>Alphaproteobacteria</taxon>
        <taxon>Acetobacterales</taxon>
        <taxon>Acidocellaceae</taxon>
        <taxon>Acidiphilium</taxon>
    </lineage>
</organism>
<accession>A0ABS9DZX7</accession>
<dbReference type="InterPro" id="IPR001308">
    <property type="entry name" value="ETF_a/FixB"/>
</dbReference>
<dbReference type="Gene3D" id="3.40.50.620">
    <property type="entry name" value="HUPs"/>
    <property type="match status" value="1"/>
</dbReference>
<evidence type="ECO:0000313" key="4">
    <source>
        <dbReference type="EMBL" id="MCF3947705.1"/>
    </source>
</evidence>
<dbReference type="InterPro" id="IPR014730">
    <property type="entry name" value="ETF_a/b_N"/>
</dbReference>
<dbReference type="SUPFAM" id="SSF52467">
    <property type="entry name" value="DHS-like NAD/FAD-binding domain"/>
    <property type="match status" value="1"/>
</dbReference>
<dbReference type="InterPro" id="IPR014731">
    <property type="entry name" value="ETF_asu_C"/>
</dbReference>
<dbReference type="EMBL" id="JAKGBZ010000028">
    <property type="protein sequence ID" value="MCF3947705.1"/>
    <property type="molecule type" value="Genomic_DNA"/>
</dbReference>
<name>A0ABS9DZX7_9PROT</name>
<dbReference type="Gene3D" id="3.40.50.1220">
    <property type="entry name" value="TPP-binding domain"/>
    <property type="match status" value="1"/>
</dbReference>
<evidence type="ECO:0000256" key="1">
    <source>
        <dbReference type="ARBA" id="ARBA00005817"/>
    </source>
</evidence>
<dbReference type="PANTHER" id="PTHR43153">
    <property type="entry name" value="ELECTRON TRANSFER FLAVOPROTEIN ALPHA"/>
    <property type="match status" value="1"/>
</dbReference>